<dbReference type="EMBL" id="SNYS01000009">
    <property type="protein sequence ID" value="TDQ68209.1"/>
    <property type="molecule type" value="Genomic_DNA"/>
</dbReference>
<feature type="domain" description="ADP ribosyltransferase" evidence="1">
    <location>
        <begin position="92"/>
        <end position="208"/>
    </location>
</feature>
<dbReference type="PROSITE" id="PS51996">
    <property type="entry name" value="TR_MART"/>
    <property type="match status" value="1"/>
</dbReference>
<proteinExistence type="predicted"/>
<gene>
    <name evidence="2" type="ORF">C7391_1147</name>
</gene>
<keyword evidence="3" id="KW-1185">Reference proteome</keyword>
<dbReference type="Gene3D" id="3.90.176.10">
    <property type="entry name" value="Toxin ADP-ribosyltransferase, Chain A, domain 1"/>
    <property type="match status" value="1"/>
</dbReference>
<dbReference type="GO" id="GO:0016740">
    <property type="term" value="F:transferase activity"/>
    <property type="evidence" value="ECO:0007669"/>
    <property type="project" value="UniProtKB-KW"/>
</dbReference>
<dbReference type="Proteomes" id="UP000294855">
    <property type="component" value="Unassembled WGS sequence"/>
</dbReference>
<evidence type="ECO:0000259" key="1">
    <source>
        <dbReference type="Pfam" id="PF03496"/>
    </source>
</evidence>
<reference evidence="2 3" key="1">
    <citation type="submission" date="2019-03" db="EMBL/GenBank/DDBJ databases">
        <title>Genomic Encyclopedia of Type Strains, Phase IV (KMG-IV): sequencing the most valuable type-strain genomes for metagenomic binning, comparative biology and taxonomic classification.</title>
        <authorList>
            <person name="Goeker M."/>
        </authorList>
    </citation>
    <scope>NUCLEOTIDE SEQUENCE [LARGE SCALE GENOMIC DNA]</scope>
    <source>
        <strain evidence="2 3">DSM 13328</strain>
    </source>
</reference>
<accession>A0A484F304</accession>
<keyword evidence="2" id="KW-0808">Transferase</keyword>
<dbReference type="RefSeq" id="WP_133517601.1">
    <property type="nucleotide sequence ID" value="NZ_JAJENP010000003.1"/>
</dbReference>
<dbReference type="GO" id="GO:0005576">
    <property type="term" value="C:extracellular region"/>
    <property type="evidence" value="ECO:0007669"/>
    <property type="project" value="InterPro"/>
</dbReference>
<organism evidence="2 3">
    <name type="scientific">Methanimicrococcus blatticola</name>
    <dbReference type="NCBI Taxonomy" id="91560"/>
    <lineage>
        <taxon>Archaea</taxon>
        <taxon>Methanobacteriati</taxon>
        <taxon>Methanobacteriota</taxon>
        <taxon>Stenosarchaea group</taxon>
        <taxon>Methanomicrobia</taxon>
        <taxon>Methanosarcinales</taxon>
        <taxon>Methanosarcinaceae</taxon>
        <taxon>Methanimicrococcus</taxon>
    </lineage>
</organism>
<dbReference type="Pfam" id="PF03496">
    <property type="entry name" value="ADPrib_exo_Tox"/>
    <property type="match status" value="1"/>
</dbReference>
<dbReference type="InterPro" id="IPR003540">
    <property type="entry name" value="ADP-ribosyltransferase"/>
</dbReference>
<sequence>MVGRKNEQNGKDSETGQNTIAELTNYSKRNDLTKIEKEAIEAYQDVHEQNFQKQDWSFEIPEEWKKKTWCFVINSFCRSLEFRELLTPEESEIIEFYIEHLDRAIQKSKIKKDFWAFRGVSELSWLKYLAVGEVFTEDAFGSFSADLETAYKYTNPNNPIIFRLKINDKMEALYIDETENEILRPRNRKYKIIEIFKEKTDETVSINKETNTKSSKEITFITIEEISE</sequence>
<evidence type="ECO:0000313" key="2">
    <source>
        <dbReference type="EMBL" id="TDQ68209.1"/>
    </source>
</evidence>
<comment type="caution">
    <text evidence="2">The sequence shown here is derived from an EMBL/GenBank/DDBJ whole genome shotgun (WGS) entry which is preliminary data.</text>
</comment>
<protein>
    <submittedName>
        <fullName evidence="2">ADP-ribosyltransferase exoenzyme</fullName>
    </submittedName>
</protein>
<dbReference type="SUPFAM" id="SSF56399">
    <property type="entry name" value="ADP-ribosylation"/>
    <property type="match status" value="1"/>
</dbReference>
<evidence type="ECO:0000313" key="3">
    <source>
        <dbReference type="Proteomes" id="UP000294855"/>
    </source>
</evidence>
<name>A0A484F304_9EURY</name>
<dbReference type="AlphaFoldDB" id="A0A484F304"/>